<protein>
    <submittedName>
        <fullName evidence="2">HEPN domain-containing protein</fullName>
    </submittedName>
</protein>
<dbReference type="InterPro" id="IPR041519">
    <property type="entry name" value="HEPN_RiboL-PSP"/>
</dbReference>
<dbReference type="Proteomes" id="UP001595859">
    <property type="component" value="Unassembled WGS sequence"/>
</dbReference>
<evidence type="ECO:0000259" key="1">
    <source>
        <dbReference type="Pfam" id="PF18735"/>
    </source>
</evidence>
<evidence type="ECO:0000313" key="3">
    <source>
        <dbReference type="Proteomes" id="UP001595859"/>
    </source>
</evidence>
<accession>A0ABV9RUZ6</accession>
<comment type="caution">
    <text evidence="2">The sequence shown here is derived from an EMBL/GenBank/DDBJ whole genome shotgun (WGS) entry which is preliminary data.</text>
</comment>
<keyword evidence="3" id="KW-1185">Reference proteome</keyword>
<dbReference type="EMBL" id="JBHSIS010000003">
    <property type="protein sequence ID" value="MFC4853147.1"/>
    <property type="molecule type" value="Genomic_DNA"/>
</dbReference>
<reference evidence="3" key="1">
    <citation type="journal article" date="2019" name="Int. J. Syst. Evol. Microbiol.">
        <title>The Global Catalogue of Microorganisms (GCM) 10K type strain sequencing project: providing services to taxonomists for standard genome sequencing and annotation.</title>
        <authorList>
            <consortium name="The Broad Institute Genomics Platform"/>
            <consortium name="The Broad Institute Genome Sequencing Center for Infectious Disease"/>
            <person name="Wu L."/>
            <person name="Ma J."/>
        </authorList>
    </citation>
    <scope>NUCLEOTIDE SEQUENCE [LARGE SCALE GENOMIC DNA]</scope>
    <source>
        <strain evidence="3">ZS-22-S1</strain>
    </source>
</reference>
<name>A0ABV9RUZ6_9PSEU</name>
<evidence type="ECO:0000313" key="2">
    <source>
        <dbReference type="EMBL" id="MFC4853147.1"/>
    </source>
</evidence>
<organism evidence="2 3">
    <name type="scientific">Actinophytocola glycyrrhizae</name>
    <dbReference type="NCBI Taxonomy" id="2044873"/>
    <lineage>
        <taxon>Bacteria</taxon>
        <taxon>Bacillati</taxon>
        <taxon>Actinomycetota</taxon>
        <taxon>Actinomycetes</taxon>
        <taxon>Pseudonocardiales</taxon>
        <taxon>Pseudonocardiaceae</taxon>
    </lineage>
</organism>
<feature type="domain" description="RiboL-PSP-HEPN" evidence="1">
    <location>
        <begin position="16"/>
        <end position="158"/>
    </location>
</feature>
<dbReference type="RefSeq" id="WP_378055124.1">
    <property type="nucleotide sequence ID" value="NZ_JBHSIS010000003.1"/>
</dbReference>
<proteinExistence type="predicted"/>
<gene>
    <name evidence="2" type="ORF">ACFPCV_06510</name>
</gene>
<sequence>MSQTPVRWPPSGLVSIRNQLDQLAAAVENPPSGWGDDERTWIPRFLVVRSCGYLEQVVIEVFQAYVRAKSHGLVRSFAISHMAYFPNPSPGNLSSLVGRLDSGMAEEFDTFLNKDDEYLFRELSALVDKRHRIAHGLNEGVNRNRAVSHYQAACEIAEWFIAKFDPREGVQARLRARAGA</sequence>
<dbReference type="Pfam" id="PF18735">
    <property type="entry name" value="HEPN_RiboL-PSP"/>
    <property type="match status" value="1"/>
</dbReference>